<keyword evidence="7" id="KW-0694">RNA-binding</keyword>
<dbReference type="EC" id="2.1.1.56" evidence="2"/>
<dbReference type="PANTHER" id="PTHR12189">
    <property type="entry name" value="MRNA GUANINE-7- METHYLTRANSFERASE"/>
    <property type="match status" value="1"/>
</dbReference>
<feature type="binding site" evidence="14">
    <location>
        <position position="138"/>
    </location>
    <ligand>
        <name>S-adenosyl-L-methionine</name>
        <dbReference type="ChEBI" id="CHEBI:59789"/>
    </ligand>
</feature>
<dbReference type="Proteomes" id="UP000274922">
    <property type="component" value="Unassembled WGS sequence"/>
</dbReference>
<keyword evidence="8" id="KW-0506">mRNA capping</keyword>
<dbReference type="Pfam" id="PF03291">
    <property type="entry name" value="mRNA_G-N7_MeTrfase"/>
    <property type="match status" value="1"/>
</dbReference>
<evidence type="ECO:0000256" key="4">
    <source>
        <dbReference type="ARBA" id="ARBA00022664"/>
    </source>
</evidence>
<feature type="binding site" evidence="14">
    <location>
        <position position="50"/>
    </location>
    <ligand>
        <name>S-adenosyl-L-methionine</name>
        <dbReference type="ChEBI" id="CHEBI:59789"/>
    </ligand>
</feature>
<dbReference type="InterPro" id="IPR029063">
    <property type="entry name" value="SAM-dependent_MTases_sf"/>
</dbReference>
<feature type="non-terminal residue" evidence="16">
    <location>
        <position position="1"/>
    </location>
</feature>
<comment type="subcellular location">
    <subcellularLocation>
        <location evidence="1">Nucleus</location>
    </subcellularLocation>
</comment>
<evidence type="ECO:0000256" key="7">
    <source>
        <dbReference type="ARBA" id="ARBA00022884"/>
    </source>
</evidence>
<gene>
    <name evidence="16" type="ORF">CXG81DRAFT_4367</name>
</gene>
<evidence type="ECO:0000313" key="17">
    <source>
        <dbReference type="Proteomes" id="UP000274922"/>
    </source>
</evidence>
<evidence type="ECO:0000256" key="9">
    <source>
        <dbReference type="ARBA" id="ARBA00023242"/>
    </source>
</evidence>
<evidence type="ECO:0000256" key="12">
    <source>
        <dbReference type="ARBA" id="ARBA00044712"/>
    </source>
</evidence>
<proteinExistence type="predicted"/>
<keyword evidence="9" id="KW-0539">Nucleus</keyword>
<dbReference type="GO" id="GO:0004482">
    <property type="term" value="F:mRNA 5'-cap (guanine-N7-)-methyltransferase activity"/>
    <property type="evidence" value="ECO:0007669"/>
    <property type="project" value="UniProtKB-EC"/>
</dbReference>
<dbReference type="InterPro" id="IPR004971">
    <property type="entry name" value="mRNA_G-N7_MeTrfase_dom"/>
</dbReference>
<dbReference type="InterPro" id="IPR016899">
    <property type="entry name" value="mRNA_G-N7_MeTrfase_euk"/>
</dbReference>
<evidence type="ECO:0000256" key="2">
    <source>
        <dbReference type="ARBA" id="ARBA00011926"/>
    </source>
</evidence>
<protein>
    <recommendedName>
        <fullName evidence="13">mRNA cap guanine-N(7) methyltransferase</fullName>
        <ecNumber evidence="2">2.1.1.56</ecNumber>
    </recommendedName>
    <alternativeName>
        <fullName evidence="10">mRNA (guanine-N(7))-methyltransferase</fullName>
    </alternativeName>
    <alternativeName>
        <fullName evidence="11">mRNA cap methyltransferase</fullName>
    </alternativeName>
</protein>
<evidence type="ECO:0000256" key="6">
    <source>
        <dbReference type="ARBA" id="ARBA00022691"/>
    </source>
</evidence>
<accession>A0A4P9X393</accession>
<dbReference type="GO" id="GO:0003723">
    <property type="term" value="F:RNA binding"/>
    <property type="evidence" value="ECO:0007669"/>
    <property type="project" value="UniProtKB-KW"/>
</dbReference>
<feature type="non-terminal residue" evidence="16">
    <location>
        <position position="260"/>
    </location>
</feature>
<name>A0A4P9X393_9FUNG</name>
<dbReference type="EMBL" id="ML014281">
    <property type="protein sequence ID" value="RKO99489.1"/>
    <property type="molecule type" value="Genomic_DNA"/>
</dbReference>
<dbReference type="PIRSF" id="PIRSF028762">
    <property type="entry name" value="ABD1"/>
    <property type="match status" value="1"/>
</dbReference>
<keyword evidence="17" id="KW-1185">Reference proteome</keyword>
<evidence type="ECO:0000313" key="16">
    <source>
        <dbReference type="EMBL" id="RKO99489.1"/>
    </source>
</evidence>
<keyword evidence="4" id="KW-0507">mRNA processing</keyword>
<dbReference type="PANTHER" id="PTHR12189:SF2">
    <property type="entry name" value="MRNA CAP GUANINE-N7 METHYLTRANSFERASE"/>
    <property type="match status" value="1"/>
</dbReference>
<evidence type="ECO:0000256" key="3">
    <source>
        <dbReference type="ARBA" id="ARBA00022603"/>
    </source>
</evidence>
<dbReference type="OrthoDB" id="10248867at2759"/>
<feature type="binding site" evidence="14">
    <location>
        <position position="32"/>
    </location>
    <ligand>
        <name>S-adenosyl-L-methionine</name>
        <dbReference type="ChEBI" id="CHEBI:59789"/>
    </ligand>
</feature>
<feature type="domain" description="MRNA cap 0 methyltransferase" evidence="15">
    <location>
        <begin position="19"/>
        <end position="260"/>
    </location>
</feature>
<reference evidence="17" key="1">
    <citation type="journal article" date="2018" name="Nat. Microbiol.">
        <title>Leveraging single-cell genomics to expand the fungal tree of life.</title>
        <authorList>
            <person name="Ahrendt S.R."/>
            <person name="Quandt C.A."/>
            <person name="Ciobanu D."/>
            <person name="Clum A."/>
            <person name="Salamov A."/>
            <person name="Andreopoulos B."/>
            <person name="Cheng J.F."/>
            <person name="Woyke T."/>
            <person name="Pelin A."/>
            <person name="Henrissat B."/>
            <person name="Reynolds N.K."/>
            <person name="Benny G.L."/>
            <person name="Smith M.E."/>
            <person name="James T.Y."/>
            <person name="Grigoriev I.V."/>
        </authorList>
    </citation>
    <scope>NUCLEOTIDE SEQUENCE [LARGE SCALE GENOMIC DNA]</scope>
    <source>
        <strain evidence="17">ATCC 52028</strain>
    </source>
</reference>
<evidence type="ECO:0000256" key="10">
    <source>
        <dbReference type="ARBA" id="ARBA00032772"/>
    </source>
</evidence>
<organism evidence="16 17">
    <name type="scientific">Caulochytrium protostelioides</name>
    <dbReference type="NCBI Taxonomy" id="1555241"/>
    <lineage>
        <taxon>Eukaryota</taxon>
        <taxon>Fungi</taxon>
        <taxon>Fungi incertae sedis</taxon>
        <taxon>Chytridiomycota</taxon>
        <taxon>Chytridiomycota incertae sedis</taxon>
        <taxon>Chytridiomycetes</taxon>
        <taxon>Caulochytriales</taxon>
        <taxon>Caulochytriaceae</taxon>
        <taxon>Caulochytrium</taxon>
    </lineage>
</organism>
<feature type="binding site" evidence="14">
    <location>
        <position position="133"/>
    </location>
    <ligand>
        <name>S-adenosyl-L-methionine</name>
        <dbReference type="ChEBI" id="CHEBI:59789"/>
    </ligand>
</feature>
<keyword evidence="5" id="KW-0808">Transferase</keyword>
<evidence type="ECO:0000256" key="1">
    <source>
        <dbReference type="ARBA" id="ARBA00004123"/>
    </source>
</evidence>
<dbReference type="STRING" id="1555241.A0A4P9X393"/>
<dbReference type="Gene3D" id="3.40.50.150">
    <property type="entry name" value="Vaccinia Virus protein VP39"/>
    <property type="match status" value="1"/>
</dbReference>
<evidence type="ECO:0000256" key="5">
    <source>
        <dbReference type="ARBA" id="ARBA00022679"/>
    </source>
</evidence>
<evidence type="ECO:0000259" key="15">
    <source>
        <dbReference type="PROSITE" id="PS51562"/>
    </source>
</evidence>
<feature type="binding site" evidence="14">
    <location>
        <position position="72"/>
    </location>
    <ligand>
        <name>S-adenosyl-L-methionine</name>
        <dbReference type="ChEBI" id="CHEBI:59789"/>
    </ligand>
</feature>
<comment type="catalytic activity">
    <reaction evidence="12">
        <text>a 5'-end (5'-triphosphoguanosine)-ribonucleoside in mRNA + S-adenosyl-L-methionine = a 5'-end (N(7)-methyl 5'-triphosphoguanosine)-ribonucleoside in mRNA + S-adenosyl-L-homocysteine</text>
        <dbReference type="Rhea" id="RHEA:67008"/>
        <dbReference type="Rhea" id="RHEA-COMP:17166"/>
        <dbReference type="Rhea" id="RHEA-COMP:17167"/>
        <dbReference type="ChEBI" id="CHEBI:57856"/>
        <dbReference type="ChEBI" id="CHEBI:59789"/>
        <dbReference type="ChEBI" id="CHEBI:156461"/>
        <dbReference type="ChEBI" id="CHEBI:167617"/>
        <dbReference type="EC" id="2.1.1.56"/>
    </reaction>
</comment>
<sequence>VAQHYNQRQQGSQGKRADSVIIGLKRFNNWVKNSLIMRYVKSGSSVVDFCGGKGGDLYKWEQAGIAQLMLLDVAATSVKHARERFDEMLHKNSRGGRDGGKSLYKAEFHARDCFGLNALAGLALGTFQAVSCQFALHYAFESEDRARQAVHNAASLLASGGHFFGTIPNGYRLMKRLRSQPGLSFGNAIYNVAFDQKTPCPPFGHRYTFHLEDAIDDCPEYLVHWGVLVQLAREAGLEPIVFRPFQEYLLDCLEAAGLSR</sequence>
<evidence type="ECO:0000256" key="14">
    <source>
        <dbReference type="PIRSR" id="PIRSR028762-1"/>
    </source>
</evidence>
<evidence type="ECO:0000256" key="8">
    <source>
        <dbReference type="ARBA" id="ARBA00023042"/>
    </source>
</evidence>
<dbReference type="AlphaFoldDB" id="A0A4P9X393"/>
<dbReference type="PROSITE" id="PS51562">
    <property type="entry name" value="RNA_CAP0_MT"/>
    <property type="match status" value="1"/>
</dbReference>
<evidence type="ECO:0000256" key="11">
    <source>
        <dbReference type="ARBA" id="ARBA00033387"/>
    </source>
</evidence>
<keyword evidence="6" id="KW-0949">S-adenosyl-L-methionine</keyword>
<keyword evidence="3" id="KW-0489">Methyltransferase</keyword>
<dbReference type="GO" id="GO:0005634">
    <property type="term" value="C:nucleus"/>
    <property type="evidence" value="ECO:0007669"/>
    <property type="project" value="UniProtKB-SubCell"/>
</dbReference>
<dbReference type="InterPro" id="IPR039753">
    <property type="entry name" value="RG7MT1"/>
</dbReference>
<dbReference type="SUPFAM" id="SSF53335">
    <property type="entry name" value="S-adenosyl-L-methionine-dependent methyltransferases"/>
    <property type="match status" value="1"/>
</dbReference>
<feature type="binding site" evidence="14">
    <location>
        <position position="112"/>
    </location>
    <ligand>
        <name>S-adenosyl-L-methionine</name>
        <dbReference type="ChEBI" id="CHEBI:59789"/>
    </ligand>
</feature>
<evidence type="ECO:0000256" key="13">
    <source>
        <dbReference type="ARBA" id="ARBA00049739"/>
    </source>
</evidence>